<reference evidence="1 2" key="1">
    <citation type="submission" date="2019-09" db="EMBL/GenBank/DDBJ databases">
        <title>YIM 132180 draft genome.</title>
        <authorList>
            <person name="Zhang K."/>
        </authorList>
    </citation>
    <scope>NUCLEOTIDE SEQUENCE [LARGE SCALE GENOMIC DNA]</scope>
    <source>
        <strain evidence="1 2">YIM 132180</strain>
    </source>
</reference>
<proteinExistence type="predicted"/>
<accession>A0A7V7TXI2</accession>
<dbReference type="Proteomes" id="UP000432089">
    <property type="component" value="Unassembled WGS sequence"/>
</dbReference>
<protein>
    <submittedName>
        <fullName evidence="1">Uncharacterized protein</fullName>
    </submittedName>
</protein>
<organism evidence="1 2">
    <name type="scientific">Plantimonas leprariae</name>
    <dbReference type="NCBI Taxonomy" id="2615207"/>
    <lineage>
        <taxon>Bacteria</taxon>
        <taxon>Pseudomonadati</taxon>
        <taxon>Pseudomonadota</taxon>
        <taxon>Alphaproteobacteria</taxon>
        <taxon>Hyphomicrobiales</taxon>
        <taxon>Aurantimonadaceae</taxon>
        <taxon>Plantimonas</taxon>
    </lineage>
</organism>
<gene>
    <name evidence="1" type="ORF">F6X38_05665</name>
</gene>
<evidence type="ECO:0000313" key="1">
    <source>
        <dbReference type="EMBL" id="KAB0681371.1"/>
    </source>
</evidence>
<evidence type="ECO:0000313" key="2">
    <source>
        <dbReference type="Proteomes" id="UP000432089"/>
    </source>
</evidence>
<dbReference type="EMBL" id="VZDO01000003">
    <property type="protein sequence ID" value="KAB0681371.1"/>
    <property type="molecule type" value="Genomic_DNA"/>
</dbReference>
<dbReference type="AlphaFoldDB" id="A0A7V7TXI2"/>
<keyword evidence="2" id="KW-1185">Reference proteome</keyword>
<comment type="caution">
    <text evidence="1">The sequence shown here is derived from an EMBL/GenBank/DDBJ whole genome shotgun (WGS) entry which is preliminary data.</text>
</comment>
<name>A0A7V7TXI2_9HYPH</name>
<sequence>MAKYTLLDATGNAVCTIAQDDPDDALEQAAKELGKPLTFDGEGKAPYLLIPTDQTSDLEGTPTIVEPERVVYVATRTIE</sequence>
<dbReference type="RefSeq" id="WP_150968626.1">
    <property type="nucleotide sequence ID" value="NZ_VZDO01000003.1"/>
</dbReference>